<dbReference type="PROSITE" id="PS50297">
    <property type="entry name" value="ANK_REP_REGION"/>
    <property type="match status" value="1"/>
</dbReference>
<feature type="compositionally biased region" description="Polar residues" evidence="2">
    <location>
        <begin position="673"/>
        <end position="685"/>
    </location>
</feature>
<feature type="compositionally biased region" description="Low complexity" evidence="2">
    <location>
        <begin position="1199"/>
        <end position="1208"/>
    </location>
</feature>
<feature type="compositionally biased region" description="Polar residues" evidence="2">
    <location>
        <begin position="850"/>
        <end position="864"/>
    </location>
</feature>
<proteinExistence type="predicted"/>
<feature type="region of interest" description="Disordered" evidence="2">
    <location>
        <begin position="948"/>
        <end position="971"/>
    </location>
</feature>
<feature type="compositionally biased region" description="Low complexity" evidence="2">
    <location>
        <begin position="1291"/>
        <end position="1324"/>
    </location>
</feature>
<keyword evidence="4" id="KW-1185">Reference proteome</keyword>
<feature type="repeat" description="ANK" evidence="1">
    <location>
        <begin position="226"/>
        <end position="258"/>
    </location>
</feature>
<feature type="region of interest" description="Disordered" evidence="2">
    <location>
        <begin position="635"/>
        <end position="685"/>
    </location>
</feature>
<dbReference type="EMBL" id="JANBTX010000055">
    <property type="protein sequence ID" value="KAJ2688081.1"/>
    <property type="molecule type" value="Genomic_DNA"/>
</dbReference>
<gene>
    <name evidence="3" type="ORF">IWW39_002499</name>
</gene>
<name>A0A9W8GFW9_9FUNG</name>
<dbReference type="InterPro" id="IPR036770">
    <property type="entry name" value="Ankyrin_rpt-contain_sf"/>
</dbReference>
<keyword evidence="1" id="KW-0040">ANK repeat</keyword>
<feature type="region of interest" description="Disordered" evidence="2">
    <location>
        <begin position="1190"/>
        <end position="1324"/>
    </location>
</feature>
<feature type="region of interest" description="Disordered" evidence="2">
    <location>
        <begin position="366"/>
        <end position="461"/>
    </location>
</feature>
<feature type="compositionally biased region" description="Polar residues" evidence="2">
    <location>
        <begin position="1340"/>
        <end position="1357"/>
    </location>
</feature>
<evidence type="ECO:0000256" key="2">
    <source>
        <dbReference type="SAM" id="MobiDB-lite"/>
    </source>
</evidence>
<feature type="compositionally biased region" description="Acidic residues" evidence="2">
    <location>
        <begin position="22"/>
        <end position="32"/>
    </location>
</feature>
<organism evidence="3 4">
    <name type="scientific">Coemansia spiralis</name>
    <dbReference type="NCBI Taxonomy" id="417178"/>
    <lineage>
        <taxon>Eukaryota</taxon>
        <taxon>Fungi</taxon>
        <taxon>Fungi incertae sedis</taxon>
        <taxon>Zoopagomycota</taxon>
        <taxon>Kickxellomycotina</taxon>
        <taxon>Kickxellomycetes</taxon>
        <taxon>Kickxellales</taxon>
        <taxon>Kickxellaceae</taxon>
        <taxon>Coemansia</taxon>
    </lineage>
</organism>
<feature type="non-terminal residue" evidence="3">
    <location>
        <position position="1437"/>
    </location>
</feature>
<feature type="compositionally biased region" description="Polar residues" evidence="2">
    <location>
        <begin position="1073"/>
        <end position="1097"/>
    </location>
</feature>
<feature type="compositionally biased region" description="Low complexity" evidence="2">
    <location>
        <begin position="658"/>
        <end position="672"/>
    </location>
</feature>
<sequence length="1437" mass="151623">MPYRPQAVPRNSRRASGNSDSSFDDSEGEDLPESIVGPIEIPKSPSHPSSSRVDSTPGMRAPSHINFSSSPQSSHRHSHIASPAPQWGFQNMAATDSRWPPQLYRQWFGAITEGRSIQVHSILADHPDVLNMRRKESTPFHMALTHIASEWLGNDTSGMDGLQVAIMGYKNAYANWRLGNGAQTEQMAGMSADQMKEHVAVREVILGALIDAISPEQLDSHFFGRQQNSTLHLAAFYNDANLVERLLRQGAAVDIPNRMGFLPTGITNDKPTLQWLSMYRGQLRGTRYQIPTEPEEPADYHVDDDVSAMTQPLGSSAHYAASEVEMEVLEQYSDEEDDDACETSYIRRFGDMSRSPMVAQQGLAEEALQQGSERQPDEHESEDDEPDNVSVASSCDRGGLGLGGSRSSLAKKSPEAAPSSRQRVFESKLNTPGEHGRPASRGSMMSGASDMAYGQQQPLSSTHSVMSYHTVSGMPIEDETPEQDVSEDDRNATVRIKVDGDEIDDQIDDIFSDSDDIVQHEPSYCHTGSGLSTMSSGSVTMQAMTNALSLAIPPKEVAQPAISAFPVELPEVTLRSMNEMPLTSKVVEQVKNDSGLQRATSPFIFRDSLYELIMGKSPSRQSGASVSGSVASNTISNGSTFGSSKDNLSLASGGPLRSPTSPTTHISPTSTSFDDNCSPSHTAISSPSNDTAFANLMTSAAVVPEEAVETATGSFAEDAVPTSTDDFAADAFSYDHEAAASDDEALSGSLRSASPVPGPRPDAMSLFASMDEPDGSDARDFTPEYSDDAAVDVDALLESEHERASVPVLEQAQGAGEQFPPPADVAFRAGRIGRRLGRAAAAELLHDDTGFSSEPTFSFGQSKASGDGLDKATRSSAATSEGEPESPLAMDSAEPHAPLTRDKRDQYLQTLINRNTMRGSPASSPQKRNVHAGIAGVIRAASPAFSVSDVAGGSGDEGDNENEGLVPPPTYSFRQRHISKRSEGSIEFGVSRSPSALGVRERSLEGDAPRSRPPSSLMHSREALSVSGASINGRMRASTMNVTSPTTSTTPQARPETPTRKVSPSLAVLKNRSLVSNSPAKLSTANSGSEQSPTGASPATAARVLSLSTSSRVRAMSTPPESRPPSSLLAANKSSVSSARIGRVAALSQNFERQQGNALPHRISIPMRPDSAADHHGVVVASAPLGGHRADFGQPVARSTSISSSHSTGAHGQSTKASRDEGLESAVVDAADGGHEGQQQQEEQPQHQSSPPPPPPASGGAPPGGYGAGESGDGNGGDEPSPNPRAMTLEATGTDSNGSTTSHSSSLDASRGLAASAQSSASGGLSAALLIDSHTSADIGSSIFSSTESGKESTPTTSRRDAEAERKNRFKELANRRKSGTLERISNSGVVKARRALLAASEPPSSSSSSSSSSAKRTAGPAKAAVKVRFAAVEEEE</sequence>
<feature type="compositionally biased region" description="Low complexity" evidence="2">
    <location>
        <begin position="42"/>
        <end position="57"/>
    </location>
</feature>
<feature type="compositionally biased region" description="Gly residues" evidence="2">
    <location>
        <begin position="1261"/>
        <end position="1277"/>
    </location>
</feature>
<evidence type="ECO:0000313" key="4">
    <source>
        <dbReference type="Proteomes" id="UP001151516"/>
    </source>
</evidence>
<evidence type="ECO:0000313" key="3">
    <source>
        <dbReference type="EMBL" id="KAJ2688081.1"/>
    </source>
</evidence>
<accession>A0A9W8GFW9</accession>
<feature type="region of interest" description="Disordered" evidence="2">
    <location>
        <begin position="849"/>
        <end position="902"/>
    </location>
</feature>
<evidence type="ECO:0000256" key="1">
    <source>
        <dbReference type="PROSITE-ProRule" id="PRU00023"/>
    </source>
</evidence>
<feature type="compositionally biased region" description="Basic and acidic residues" evidence="2">
    <location>
        <begin position="999"/>
        <end position="1010"/>
    </location>
</feature>
<dbReference type="OrthoDB" id="2123378at2759"/>
<feature type="region of interest" description="Disordered" evidence="2">
    <location>
        <begin position="984"/>
        <end position="1135"/>
    </location>
</feature>
<feature type="compositionally biased region" description="Basic and acidic residues" evidence="2">
    <location>
        <begin position="1358"/>
        <end position="1375"/>
    </location>
</feature>
<dbReference type="Proteomes" id="UP001151516">
    <property type="component" value="Unassembled WGS sequence"/>
</dbReference>
<reference evidence="3" key="1">
    <citation type="submission" date="2022-07" db="EMBL/GenBank/DDBJ databases">
        <title>Phylogenomic reconstructions and comparative analyses of Kickxellomycotina fungi.</title>
        <authorList>
            <person name="Reynolds N.K."/>
            <person name="Stajich J.E."/>
            <person name="Barry K."/>
            <person name="Grigoriev I.V."/>
            <person name="Crous P."/>
            <person name="Smith M.E."/>
        </authorList>
    </citation>
    <scope>NUCLEOTIDE SEQUENCE</scope>
    <source>
        <strain evidence="3">CBS 109367</strain>
    </source>
</reference>
<protein>
    <recommendedName>
        <fullName evidence="5">Ankyrin repeat protein</fullName>
    </recommendedName>
</protein>
<dbReference type="InterPro" id="IPR002110">
    <property type="entry name" value="Ankyrin_rpt"/>
</dbReference>
<feature type="compositionally biased region" description="Low complexity" evidence="2">
    <location>
        <begin position="1405"/>
        <end position="1414"/>
    </location>
</feature>
<feature type="compositionally biased region" description="Low complexity" evidence="2">
    <location>
        <begin position="1099"/>
        <end position="1115"/>
    </location>
</feature>
<feature type="compositionally biased region" description="Polar residues" evidence="2">
    <location>
        <begin position="635"/>
        <end position="650"/>
    </location>
</feature>
<comment type="caution">
    <text evidence="3">The sequence shown here is derived from an EMBL/GenBank/DDBJ whole genome shotgun (WGS) entry which is preliminary data.</text>
</comment>
<evidence type="ECO:0008006" key="5">
    <source>
        <dbReference type="Google" id="ProtNLM"/>
    </source>
</evidence>
<feature type="compositionally biased region" description="Low complexity" evidence="2">
    <location>
        <begin position="1237"/>
        <end position="1249"/>
    </location>
</feature>
<feature type="region of interest" description="Disordered" evidence="2">
    <location>
        <begin position="739"/>
        <end position="760"/>
    </location>
</feature>
<dbReference type="PROSITE" id="PS50088">
    <property type="entry name" value="ANK_REPEAT"/>
    <property type="match status" value="1"/>
</dbReference>
<feature type="region of interest" description="Disordered" evidence="2">
    <location>
        <begin position="1340"/>
        <end position="1425"/>
    </location>
</feature>
<dbReference type="SUPFAM" id="SSF48403">
    <property type="entry name" value="Ankyrin repeat"/>
    <property type="match status" value="1"/>
</dbReference>
<feature type="region of interest" description="Disordered" evidence="2">
    <location>
        <begin position="1"/>
        <end position="81"/>
    </location>
</feature>
<dbReference type="Gene3D" id="1.25.40.20">
    <property type="entry name" value="Ankyrin repeat-containing domain"/>
    <property type="match status" value="1"/>
</dbReference>